<dbReference type="KEGG" id="rin:ACS15_5574"/>
<gene>
    <name evidence="1" type="ORF">ACS15_5574</name>
</gene>
<proteinExistence type="predicted"/>
<sequence length="61" mass="6810">MRALDQDKQATLLAKVFELDYQTLSCPACGGEVGGAERDVLIIDQGVDMRCRWGERGRYFG</sequence>
<reference evidence="1 2" key="1">
    <citation type="submission" date="2015-09" db="EMBL/GenBank/DDBJ databases">
        <authorList>
            <person name="Xu Y."/>
            <person name="Nagy A."/>
            <person name="Liu N.T."/>
            <person name="Nou X."/>
        </authorList>
    </citation>
    <scope>NUCLEOTIDE SEQUENCE [LARGE SCALE GENOMIC DNA]</scope>
    <source>
        <strain evidence="1 2">FC1138</strain>
    </source>
</reference>
<dbReference type="EMBL" id="CP012606">
    <property type="protein sequence ID" value="ANH76703.1"/>
    <property type="molecule type" value="Genomic_DNA"/>
</dbReference>
<name>A0AAC9BM37_9RALS</name>
<accession>A0AAC9BM37</accession>
<protein>
    <submittedName>
        <fullName evidence="1">Ribosomal L5 domain protein</fullName>
    </submittedName>
</protein>
<dbReference type="Proteomes" id="UP000077927">
    <property type="component" value="Chromosome 2"/>
</dbReference>
<evidence type="ECO:0000313" key="1">
    <source>
        <dbReference type="EMBL" id="ANH76703.1"/>
    </source>
</evidence>
<dbReference type="AlphaFoldDB" id="A0AAC9BM37"/>
<organism evidence="1 2">
    <name type="scientific">Ralstonia insidiosa</name>
    <dbReference type="NCBI Taxonomy" id="190721"/>
    <lineage>
        <taxon>Bacteria</taxon>
        <taxon>Pseudomonadati</taxon>
        <taxon>Pseudomonadota</taxon>
        <taxon>Betaproteobacteria</taxon>
        <taxon>Burkholderiales</taxon>
        <taxon>Burkholderiaceae</taxon>
        <taxon>Ralstonia</taxon>
    </lineage>
</organism>
<evidence type="ECO:0000313" key="2">
    <source>
        <dbReference type="Proteomes" id="UP000077927"/>
    </source>
</evidence>